<dbReference type="InterPro" id="IPR023375">
    <property type="entry name" value="ADC_dom_sf"/>
</dbReference>
<dbReference type="InterPro" id="IPR010451">
    <property type="entry name" value="Acetoacetate_decarboxylase"/>
</dbReference>
<dbReference type="RefSeq" id="WP_039345730.1">
    <property type="nucleotide sequence ID" value="NZ_PGEZ01000001.1"/>
</dbReference>
<dbReference type="Proteomes" id="UP000230842">
    <property type="component" value="Unassembled WGS sequence"/>
</dbReference>
<dbReference type="GO" id="GO:0016829">
    <property type="term" value="F:lyase activity"/>
    <property type="evidence" value="ECO:0007669"/>
    <property type="project" value="InterPro"/>
</dbReference>
<comment type="caution">
    <text evidence="1">The sequence shown here is derived from an EMBL/GenBank/DDBJ whole genome shotgun (WGS) entry which is preliminary data.</text>
</comment>
<protein>
    <submittedName>
        <fullName evidence="1">Acetoacetate decarboxylase</fullName>
    </submittedName>
</protein>
<sequence length="205" mass="21712">MTGRAYPPEPWDLSGRGWITLWRVATDAVPPLPHGTRPLRIGRTALAVSVFVDYAPSGLLAYHELLAGVAVRHGRTPGLCITDIWVDSPESRAGGRALWGIPKELASFDDPTAARLPGGPPLAAAAFGPGGRAVRLPLPLRTRTIQATTDGTAWPSRIVARGTLARTTAAWRIPAAGPLAWLADGRPVLHLTAPDFAMTFGPSLL</sequence>
<dbReference type="SUPFAM" id="SSF160104">
    <property type="entry name" value="Acetoacetate decarboxylase-like"/>
    <property type="match status" value="1"/>
</dbReference>
<dbReference type="AlphaFoldDB" id="A0A0B2BPY9"/>
<dbReference type="Pfam" id="PF06314">
    <property type="entry name" value="ADC"/>
    <property type="match status" value="1"/>
</dbReference>
<keyword evidence="2" id="KW-1185">Reference proteome</keyword>
<name>A0A0B2BPY9_9ACTN</name>
<proteinExistence type="predicted"/>
<gene>
    <name evidence="1" type="ORF">CLV56_0796</name>
</gene>
<evidence type="ECO:0000313" key="1">
    <source>
        <dbReference type="EMBL" id="PJJ56587.1"/>
    </source>
</evidence>
<dbReference type="Gene3D" id="2.40.400.10">
    <property type="entry name" value="Acetoacetate decarboxylase-like"/>
    <property type="match status" value="1"/>
</dbReference>
<dbReference type="EMBL" id="PGEZ01000001">
    <property type="protein sequence ID" value="PJJ56587.1"/>
    <property type="molecule type" value="Genomic_DNA"/>
</dbReference>
<dbReference type="OrthoDB" id="834556at2"/>
<accession>A0A0B2BPY9</accession>
<organism evidence="1 2">
    <name type="scientific">Mumia flava</name>
    <dbReference type="NCBI Taxonomy" id="1348852"/>
    <lineage>
        <taxon>Bacteria</taxon>
        <taxon>Bacillati</taxon>
        <taxon>Actinomycetota</taxon>
        <taxon>Actinomycetes</taxon>
        <taxon>Propionibacteriales</taxon>
        <taxon>Nocardioidaceae</taxon>
        <taxon>Mumia</taxon>
    </lineage>
</organism>
<evidence type="ECO:0000313" key="2">
    <source>
        <dbReference type="Proteomes" id="UP000230842"/>
    </source>
</evidence>
<reference evidence="1 2" key="1">
    <citation type="submission" date="2017-11" db="EMBL/GenBank/DDBJ databases">
        <title>Genomic Encyclopedia of Archaeal and Bacterial Type Strains, Phase II (KMG-II): From Individual Species to Whole Genera.</title>
        <authorList>
            <person name="Goeker M."/>
        </authorList>
    </citation>
    <scope>NUCLEOTIDE SEQUENCE [LARGE SCALE GENOMIC DNA]</scope>
    <source>
        <strain evidence="1 2">DSM 27763</strain>
    </source>
</reference>